<dbReference type="AlphaFoldDB" id="A0A0A7EKW4"/>
<organism evidence="1 2">
    <name type="scientific">Pseudoalteromonas piratica</name>
    <dbReference type="NCBI Taxonomy" id="1348114"/>
    <lineage>
        <taxon>Bacteria</taxon>
        <taxon>Pseudomonadati</taxon>
        <taxon>Pseudomonadota</taxon>
        <taxon>Gammaproteobacteria</taxon>
        <taxon>Alteromonadales</taxon>
        <taxon>Pseudoalteromonadaceae</taxon>
        <taxon>Pseudoalteromonas</taxon>
    </lineage>
</organism>
<evidence type="ECO:0000313" key="1">
    <source>
        <dbReference type="EMBL" id="AIY66706.1"/>
    </source>
</evidence>
<protein>
    <submittedName>
        <fullName evidence="1">Uncharacterized protein</fullName>
    </submittedName>
</protein>
<gene>
    <name evidence="1" type="ORF">OM33_16395</name>
</gene>
<dbReference type="HOGENOM" id="CLU_1433376_0_0_6"/>
<evidence type="ECO:0000313" key="2">
    <source>
        <dbReference type="Proteomes" id="UP000030341"/>
    </source>
</evidence>
<dbReference type="Proteomes" id="UP000030341">
    <property type="component" value="Chromosome 2"/>
</dbReference>
<dbReference type="EMBL" id="CP009889">
    <property type="protein sequence ID" value="AIY66706.1"/>
    <property type="molecule type" value="Genomic_DNA"/>
</dbReference>
<dbReference type="RefSeq" id="WP_040135150.1">
    <property type="nucleotide sequence ID" value="NZ_CP009889.1"/>
</dbReference>
<keyword evidence="2" id="KW-1185">Reference proteome</keyword>
<dbReference type="KEGG" id="pseo:OM33_16395"/>
<dbReference type="STRING" id="1348114.OM33_16395"/>
<accession>A0A0A7EKW4</accession>
<name>A0A0A7EKW4_9GAMM</name>
<reference evidence="1 2" key="1">
    <citation type="submission" date="2014-11" db="EMBL/GenBank/DDBJ databases">
        <title>Complete Genome Sequence of Pseudoalteromonas sp. Strain OCN003 Isolated from Kaneohe Bay, Oahu, Hawaii.</title>
        <authorList>
            <person name="Beurmann S."/>
            <person name="Videau P."/>
            <person name="Ushijima B."/>
            <person name="Smith A.M."/>
            <person name="Aeby G.S."/>
            <person name="Callahan S.M."/>
            <person name="Belcaid M."/>
        </authorList>
    </citation>
    <scope>NUCLEOTIDE SEQUENCE [LARGE SCALE GENOMIC DNA]</scope>
    <source>
        <strain evidence="1 2">OCN003</strain>
    </source>
</reference>
<proteinExistence type="predicted"/>
<sequence length="189" mass="21317">MKIEITGEHLEKLLVKPRTHHNVLSDEIIEIARKKKLKTKLSKVELDTVFETPANFEFVFQQSLTVSALTRKAADTGSQADCLIVSDAHCIIYLEPMGEGGNRLLLTFMPIDDYFFGKTVYVYYIVKPTSHSAELAEPLSGVLLQFEVNSMEQICEEVEFVSFPNSIAEGNFSNILNFFDFEVLSNNQG</sequence>